<dbReference type="PROSITE" id="PS51144">
    <property type="entry name" value="ALPHA_CA_2"/>
    <property type="match status" value="2"/>
</dbReference>
<dbReference type="InterPro" id="IPR023561">
    <property type="entry name" value="Carbonic_anhydrase_a-class"/>
</dbReference>
<feature type="domain" description="Alpha-carbonic anhydrase" evidence="3">
    <location>
        <begin position="49"/>
        <end position="310"/>
    </location>
</feature>
<feature type="transmembrane region" description="Helical" evidence="2">
    <location>
        <begin position="14"/>
        <end position="31"/>
    </location>
</feature>
<dbReference type="InterPro" id="IPR001148">
    <property type="entry name" value="CA_dom"/>
</dbReference>
<gene>
    <name evidence="5" type="primary">LOC115880924</name>
</gene>
<dbReference type="RefSeq" id="XP_030754115.1">
    <property type="nucleotide sequence ID" value="XM_030898255.1"/>
</dbReference>
<dbReference type="PANTHER" id="PTHR18952:SF227">
    <property type="entry name" value="CARBONIC ANHYDRASE 13-RELATED"/>
    <property type="match status" value="1"/>
</dbReference>
<protein>
    <submittedName>
        <fullName evidence="5">Receptor-type tyrosine-protein phosphatase zeta-like</fullName>
    </submittedName>
</protein>
<evidence type="ECO:0000313" key="5">
    <source>
        <dbReference type="RefSeq" id="XP_030754115.1"/>
    </source>
</evidence>
<feature type="domain" description="Alpha-carbonic anhydrase" evidence="3">
    <location>
        <begin position="323"/>
        <end position="524"/>
    </location>
</feature>
<dbReference type="PANTHER" id="PTHR18952">
    <property type="entry name" value="CARBONIC ANHYDRASE"/>
    <property type="match status" value="1"/>
</dbReference>
<keyword evidence="2" id="KW-0472">Membrane</keyword>
<dbReference type="GO" id="GO:0008270">
    <property type="term" value="F:zinc ion binding"/>
    <property type="evidence" value="ECO:0007669"/>
    <property type="project" value="InterPro"/>
</dbReference>
<evidence type="ECO:0000259" key="3">
    <source>
        <dbReference type="PROSITE" id="PS51144"/>
    </source>
</evidence>
<dbReference type="InParanoid" id="A0A6J2XTH1"/>
<keyword evidence="2" id="KW-0812">Transmembrane</keyword>
<dbReference type="SUPFAM" id="SSF51069">
    <property type="entry name" value="Carbonic anhydrase"/>
    <property type="match status" value="2"/>
</dbReference>
<name>A0A6J2XTH1_SITOR</name>
<dbReference type="GO" id="GO:0004089">
    <property type="term" value="F:carbonate dehydratase activity"/>
    <property type="evidence" value="ECO:0007669"/>
    <property type="project" value="InterPro"/>
</dbReference>
<evidence type="ECO:0000313" key="4">
    <source>
        <dbReference type="Proteomes" id="UP000504635"/>
    </source>
</evidence>
<comment type="similarity">
    <text evidence="1">Belongs to the alpha-carbonic anhydrase family.</text>
</comment>
<reference evidence="5" key="1">
    <citation type="submission" date="2025-08" db="UniProtKB">
        <authorList>
            <consortium name="RefSeq"/>
        </authorList>
    </citation>
    <scope>IDENTIFICATION</scope>
    <source>
        <tissue evidence="5">Gonads</tissue>
    </source>
</reference>
<dbReference type="GeneID" id="115880924"/>
<organism evidence="4 5">
    <name type="scientific">Sitophilus oryzae</name>
    <name type="common">Rice weevil</name>
    <name type="synonym">Curculio oryzae</name>
    <dbReference type="NCBI Taxonomy" id="7048"/>
    <lineage>
        <taxon>Eukaryota</taxon>
        <taxon>Metazoa</taxon>
        <taxon>Ecdysozoa</taxon>
        <taxon>Arthropoda</taxon>
        <taxon>Hexapoda</taxon>
        <taxon>Insecta</taxon>
        <taxon>Pterygota</taxon>
        <taxon>Neoptera</taxon>
        <taxon>Endopterygota</taxon>
        <taxon>Coleoptera</taxon>
        <taxon>Polyphaga</taxon>
        <taxon>Cucujiformia</taxon>
        <taxon>Curculionidae</taxon>
        <taxon>Dryophthorinae</taxon>
        <taxon>Sitophilus</taxon>
    </lineage>
</organism>
<keyword evidence="2" id="KW-1133">Transmembrane helix</keyword>
<dbReference type="Gene3D" id="3.10.200.10">
    <property type="entry name" value="Alpha carbonic anhydrase"/>
    <property type="match status" value="2"/>
</dbReference>
<dbReference type="OrthoDB" id="429145at2759"/>
<dbReference type="Pfam" id="PF00194">
    <property type="entry name" value="Carb_anhydrase"/>
    <property type="match status" value="2"/>
</dbReference>
<dbReference type="GO" id="GO:0005737">
    <property type="term" value="C:cytoplasm"/>
    <property type="evidence" value="ECO:0007669"/>
    <property type="project" value="TreeGrafter"/>
</dbReference>
<evidence type="ECO:0000256" key="2">
    <source>
        <dbReference type="SAM" id="Phobius"/>
    </source>
</evidence>
<dbReference type="KEGG" id="soy:115880924"/>
<dbReference type="AlphaFoldDB" id="A0A6J2XTH1"/>
<sequence>MDCIGNYLPDKVGLFYYLAVAAFICGALYLNDMFSKLNTSRGYDTKKLINYGYEHHNGPSVWKDLFTDAAGQKQSPINLITACAITIPSEFNPLQFSEEFFCAPCEMKLYNSGLNAVLYTKWSGDKRPKITGGPLESDVYEFFNIRFRWGNTDDDGSEHMVNTKRYAVEMQVSFVLNGNCSCDIMESARQGKLLMLSYLFMTTPIDNPYLEPLIQSLKHLKFPMNCVMICPFPIKFLTPVFSKNYFFYEGSLTFPPCTEGVKWIVQPEPLAISSRQVKKFRKLGGRSFLPITCNSRPVQLPNGREIFFYFSEEFICAPCEMELYNSGLNAVLYTKWNGDKQPKITGGPLESDVYEFFNIRFRWGNTDDDGSEHMVNTKRYAVEMQVSFVLNGNCSCDIMESARQGKLLMLSYLFMTTPIDNPYLEPLIQSLKHLKFPMNCVMICPFPIKFLTPVFSKNYFFYEGSLTFPPCTEGVKWIVQPEPLAISSRQVKKFRKLGGRSFLPITCNSRPVQLPNGREIFFYD</sequence>
<dbReference type="Proteomes" id="UP000504635">
    <property type="component" value="Unplaced"/>
</dbReference>
<dbReference type="SMART" id="SM01057">
    <property type="entry name" value="Carb_anhydrase"/>
    <property type="match status" value="2"/>
</dbReference>
<dbReference type="InterPro" id="IPR036398">
    <property type="entry name" value="CA_dom_sf"/>
</dbReference>
<accession>A0A6J2XTH1</accession>
<dbReference type="CDD" id="cd00326">
    <property type="entry name" value="alpha_CA"/>
    <property type="match status" value="2"/>
</dbReference>
<keyword evidence="4" id="KW-1185">Reference proteome</keyword>
<evidence type="ECO:0000256" key="1">
    <source>
        <dbReference type="ARBA" id="ARBA00010718"/>
    </source>
</evidence>
<proteinExistence type="inferred from homology"/>